<dbReference type="EMBL" id="ADBL01001228">
    <property type="status" value="NOT_ANNOTATED_CDS"/>
    <property type="molecule type" value="Genomic_DNA"/>
</dbReference>
<organism evidence="3 4">
    <name type="scientific">Magnaporthiopsis poae (strain ATCC 64411 / 73-15)</name>
    <name type="common">Kentucky bluegrass fungus</name>
    <name type="synonym">Magnaporthe poae</name>
    <dbReference type="NCBI Taxonomy" id="644358"/>
    <lineage>
        <taxon>Eukaryota</taxon>
        <taxon>Fungi</taxon>
        <taxon>Dikarya</taxon>
        <taxon>Ascomycota</taxon>
        <taxon>Pezizomycotina</taxon>
        <taxon>Sordariomycetes</taxon>
        <taxon>Sordariomycetidae</taxon>
        <taxon>Magnaporthales</taxon>
        <taxon>Magnaporthaceae</taxon>
        <taxon>Magnaporthiopsis</taxon>
    </lineage>
</organism>
<protein>
    <submittedName>
        <fullName evidence="2 3">Uncharacterized protein</fullName>
    </submittedName>
</protein>
<reference evidence="4" key="1">
    <citation type="submission" date="2010-05" db="EMBL/GenBank/DDBJ databases">
        <title>The genome sequence of Magnaporthe poae strain ATCC 64411.</title>
        <authorList>
            <person name="Ma L.-J."/>
            <person name="Dead R."/>
            <person name="Young S."/>
            <person name="Zeng Q."/>
            <person name="Koehrsen M."/>
            <person name="Alvarado L."/>
            <person name="Berlin A."/>
            <person name="Chapman S.B."/>
            <person name="Chen Z."/>
            <person name="Freedman E."/>
            <person name="Gellesch M."/>
            <person name="Goldberg J."/>
            <person name="Griggs A."/>
            <person name="Gujja S."/>
            <person name="Heilman E.R."/>
            <person name="Heiman D."/>
            <person name="Hepburn T."/>
            <person name="Howarth C."/>
            <person name="Jen D."/>
            <person name="Larson L."/>
            <person name="Mehta T."/>
            <person name="Neiman D."/>
            <person name="Pearson M."/>
            <person name="Roberts A."/>
            <person name="Saif S."/>
            <person name="Shea T."/>
            <person name="Shenoy N."/>
            <person name="Sisk P."/>
            <person name="Stolte C."/>
            <person name="Sykes S."/>
            <person name="Walk T."/>
            <person name="White J."/>
            <person name="Yandava C."/>
            <person name="Haas B."/>
            <person name="Nusbaum C."/>
            <person name="Birren B."/>
        </authorList>
    </citation>
    <scope>NUCLEOTIDE SEQUENCE [LARGE SCALE GENOMIC DNA]</scope>
    <source>
        <strain evidence="4">ATCC 64411 / 73-15</strain>
    </source>
</reference>
<accession>A0A0C4DYS4</accession>
<dbReference type="AlphaFoldDB" id="A0A0C4DYS4"/>
<dbReference type="EMBL" id="GL876969">
    <property type="protein sequence ID" value="KLU86184.1"/>
    <property type="molecule type" value="Genomic_DNA"/>
</dbReference>
<dbReference type="VEuPathDB" id="FungiDB:MAPG_05201"/>
<reference evidence="2" key="3">
    <citation type="submission" date="2011-03" db="EMBL/GenBank/DDBJ databases">
        <title>Annotation of Magnaporthe poae ATCC 64411.</title>
        <authorList>
            <person name="Ma L.-J."/>
            <person name="Dead R."/>
            <person name="Young S.K."/>
            <person name="Zeng Q."/>
            <person name="Gargeya S."/>
            <person name="Fitzgerald M."/>
            <person name="Haas B."/>
            <person name="Abouelleil A."/>
            <person name="Alvarado L."/>
            <person name="Arachchi H.M."/>
            <person name="Berlin A."/>
            <person name="Brown A."/>
            <person name="Chapman S.B."/>
            <person name="Chen Z."/>
            <person name="Dunbar C."/>
            <person name="Freedman E."/>
            <person name="Gearin G."/>
            <person name="Gellesch M."/>
            <person name="Goldberg J."/>
            <person name="Griggs A."/>
            <person name="Gujja S."/>
            <person name="Heiman D."/>
            <person name="Howarth C."/>
            <person name="Larson L."/>
            <person name="Lui A."/>
            <person name="MacDonald P.J.P."/>
            <person name="Mehta T."/>
            <person name="Montmayeur A."/>
            <person name="Murphy C."/>
            <person name="Neiman D."/>
            <person name="Pearson M."/>
            <person name="Priest M."/>
            <person name="Roberts A."/>
            <person name="Saif S."/>
            <person name="Shea T."/>
            <person name="Shenoy N."/>
            <person name="Sisk P."/>
            <person name="Stolte C."/>
            <person name="Sykes S."/>
            <person name="Yandava C."/>
            <person name="Wortman J."/>
            <person name="Nusbaum C."/>
            <person name="Birren B."/>
        </authorList>
    </citation>
    <scope>NUCLEOTIDE SEQUENCE</scope>
    <source>
        <strain evidence="2">ATCC 64411</strain>
    </source>
</reference>
<reference evidence="2" key="2">
    <citation type="submission" date="2010-05" db="EMBL/GenBank/DDBJ databases">
        <title>The Genome Sequence of Magnaporthe poae strain ATCC 64411.</title>
        <authorList>
            <consortium name="The Broad Institute Genome Sequencing Platform"/>
            <consortium name="Broad Institute Genome Sequencing Center for Infectious Disease"/>
            <person name="Ma L.-J."/>
            <person name="Dead R."/>
            <person name="Young S."/>
            <person name="Zeng Q."/>
            <person name="Koehrsen M."/>
            <person name="Alvarado L."/>
            <person name="Berlin A."/>
            <person name="Chapman S.B."/>
            <person name="Chen Z."/>
            <person name="Freedman E."/>
            <person name="Gellesch M."/>
            <person name="Goldberg J."/>
            <person name="Griggs A."/>
            <person name="Gujja S."/>
            <person name="Heilman E.R."/>
            <person name="Heiman D."/>
            <person name="Hepburn T."/>
            <person name="Howarth C."/>
            <person name="Jen D."/>
            <person name="Larson L."/>
            <person name="Mehta T."/>
            <person name="Neiman D."/>
            <person name="Pearson M."/>
            <person name="Roberts A."/>
            <person name="Saif S."/>
            <person name="Shea T."/>
            <person name="Shenoy N."/>
            <person name="Sisk P."/>
            <person name="Stolte C."/>
            <person name="Sykes S."/>
            <person name="Walk T."/>
            <person name="White J."/>
            <person name="Yandava C."/>
            <person name="Haas B."/>
            <person name="Nusbaum C."/>
            <person name="Birren B."/>
        </authorList>
    </citation>
    <scope>NUCLEOTIDE SEQUENCE</scope>
    <source>
        <strain evidence="2">ATCC 64411</strain>
    </source>
</reference>
<evidence type="ECO:0000313" key="2">
    <source>
        <dbReference type="EMBL" id="KLU86184.1"/>
    </source>
</evidence>
<feature type="compositionally biased region" description="Low complexity" evidence="1">
    <location>
        <begin position="82"/>
        <end position="94"/>
    </location>
</feature>
<evidence type="ECO:0000256" key="1">
    <source>
        <dbReference type="SAM" id="MobiDB-lite"/>
    </source>
</evidence>
<dbReference type="EnsemblFungi" id="MAPG_05201T0">
    <property type="protein sequence ID" value="MAPG_05201T0"/>
    <property type="gene ID" value="MAPG_05201"/>
</dbReference>
<name>A0A0C4DYS4_MAGP6</name>
<evidence type="ECO:0000313" key="4">
    <source>
        <dbReference type="Proteomes" id="UP000011715"/>
    </source>
</evidence>
<reference evidence="3" key="4">
    <citation type="journal article" date="2015" name="G3 (Bethesda)">
        <title>Genome sequences of three phytopathogenic species of the Magnaporthaceae family of fungi.</title>
        <authorList>
            <person name="Okagaki L.H."/>
            <person name="Nunes C.C."/>
            <person name="Sailsbery J."/>
            <person name="Clay B."/>
            <person name="Brown D."/>
            <person name="John T."/>
            <person name="Oh Y."/>
            <person name="Young N."/>
            <person name="Fitzgerald M."/>
            <person name="Haas B.J."/>
            <person name="Zeng Q."/>
            <person name="Young S."/>
            <person name="Adiconis X."/>
            <person name="Fan L."/>
            <person name="Levin J.Z."/>
            <person name="Mitchell T.K."/>
            <person name="Okubara P.A."/>
            <person name="Farman M.L."/>
            <person name="Kohn L.M."/>
            <person name="Birren B."/>
            <person name="Ma L.-J."/>
            <person name="Dean R.A."/>
        </authorList>
    </citation>
    <scope>NUCLEOTIDE SEQUENCE</scope>
    <source>
        <strain evidence="3">ATCC 64411 / 73-15</strain>
    </source>
</reference>
<sequence length="118" mass="13088">MRPQTRASAEPLGSSSSRLQTPPTTTANITSSSRGRETERRREALLETAVRNRRSLGIDTLRSLVPSETDGTLGGGADFGARRQQQQQQQQPQRDVVRRGSGKVKRESGGRWGWAGWW</sequence>
<evidence type="ECO:0000313" key="3">
    <source>
        <dbReference type="EnsemblFungi" id="MAPG_05201T0"/>
    </source>
</evidence>
<gene>
    <name evidence="2" type="ORF">MAPG_05201</name>
</gene>
<dbReference type="Proteomes" id="UP000011715">
    <property type="component" value="Unassembled WGS sequence"/>
</dbReference>
<keyword evidence="4" id="KW-1185">Reference proteome</keyword>
<feature type="compositionally biased region" description="Polar residues" evidence="1">
    <location>
        <begin position="13"/>
        <end position="33"/>
    </location>
</feature>
<reference evidence="3" key="5">
    <citation type="submission" date="2015-06" db="UniProtKB">
        <authorList>
            <consortium name="EnsemblFungi"/>
        </authorList>
    </citation>
    <scope>IDENTIFICATION</scope>
    <source>
        <strain evidence="3">ATCC 64411</strain>
    </source>
</reference>
<feature type="region of interest" description="Disordered" evidence="1">
    <location>
        <begin position="61"/>
        <end position="118"/>
    </location>
</feature>
<dbReference type="eggNOG" id="ENOG502RJ3U">
    <property type="taxonomic scope" value="Eukaryota"/>
</dbReference>
<dbReference type="OrthoDB" id="5213862at2759"/>
<proteinExistence type="predicted"/>
<feature type="region of interest" description="Disordered" evidence="1">
    <location>
        <begin position="1"/>
        <end position="41"/>
    </location>
</feature>